<feature type="compositionally biased region" description="Polar residues" evidence="1">
    <location>
        <begin position="14"/>
        <end position="27"/>
    </location>
</feature>
<feature type="region of interest" description="Disordered" evidence="1">
    <location>
        <begin position="1"/>
        <end position="27"/>
    </location>
</feature>
<sequence>MGVVMRTSWKKNEVTGSSKKTRSVFSNSSNFENKRQCLARWNLRAIKRQPMVAPNTRPWQARYVPVPGLPAFPSPPLKCWIPRAVRTTHQSSCFACQSNSSVHLAPSRGGIMRAIIAWPTG</sequence>
<evidence type="ECO:0000256" key="1">
    <source>
        <dbReference type="SAM" id="MobiDB-lite"/>
    </source>
</evidence>
<reference evidence="2" key="1">
    <citation type="journal article" date="2023" name="G3 (Bethesda)">
        <title>A reference genome for the long-term kleptoplast-retaining sea slug Elysia crispata morphotype clarki.</title>
        <authorList>
            <person name="Eastman K.E."/>
            <person name="Pendleton A.L."/>
            <person name="Shaikh M.A."/>
            <person name="Suttiyut T."/>
            <person name="Ogas R."/>
            <person name="Tomko P."/>
            <person name="Gavelis G."/>
            <person name="Widhalm J.R."/>
            <person name="Wisecaver J.H."/>
        </authorList>
    </citation>
    <scope>NUCLEOTIDE SEQUENCE</scope>
    <source>
        <strain evidence="2">ECLA1</strain>
    </source>
</reference>
<accession>A0AAE1A9T1</accession>
<organism evidence="2 3">
    <name type="scientific">Elysia crispata</name>
    <name type="common">lettuce slug</name>
    <dbReference type="NCBI Taxonomy" id="231223"/>
    <lineage>
        <taxon>Eukaryota</taxon>
        <taxon>Metazoa</taxon>
        <taxon>Spiralia</taxon>
        <taxon>Lophotrochozoa</taxon>
        <taxon>Mollusca</taxon>
        <taxon>Gastropoda</taxon>
        <taxon>Heterobranchia</taxon>
        <taxon>Euthyneura</taxon>
        <taxon>Panpulmonata</taxon>
        <taxon>Sacoglossa</taxon>
        <taxon>Placobranchoidea</taxon>
        <taxon>Plakobranchidae</taxon>
        <taxon>Elysia</taxon>
    </lineage>
</organism>
<gene>
    <name evidence="2" type="ORF">RRG08_001527</name>
</gene>
<evidence type="ECO:0000313" key="3">
    <source>
        <dbReference type="Proteomes" id="UP001283361"/>
    </source>
</evidence>
<proteinExistence type="predicted"/>
<evidence type="ECO:0000313" key="2">
    <source>
        <dbReference type="EMBL" id="KAK3783618.1"/>
    </source>
</evidence>
<name>A0AAE1A9T1_9GAST</name>
<dbReference type="Proteomes" id="UP001283361">
    <property type="component" value="Unassembled WGS sequence"/>
</dbReference>
<dbReference type="EMBL" id="JAWDGP010002379">
    <property type="protein sequence ID" value="KAK3783618.1"/>
    <property type="molecule type" value="Genomic_DNA"/>
</dbReference>
<keyword evidence="3" id="KW-1185">Reference proteome</keyword>
<dbReference type="AlphaFoldDB" id="A0AAE1A9T1"/>
<protein>
    <submittedName>
        <fullName evidence="2">Uncharacterized protein</fullName>
    </submittedName>
</protein>
<comment type="caution">
    <text evidence="2">The sequence shown here is derived from an EMBL/GenBank/DDBJ whole genome shotgun (WGS) entry which is preliminary data.</text>
</comment>